<protein>
    <submittedName>
        <fullName evidence="3">Zn-dependent M28 family amino/carboxypeptidase</fullName>
    </submittedName>
</protein>
<keyword evidence="3" id="KW-0645">Protease</keyword>
<dbReference type="AlphaFoldDB" id="A0A652YW26"/>
<dbReference type="Pfam" id="PF02225">
    <property type="entry name" value="PA"/>
    <property type="match status" value="1"/>
</dbReference>
<dbReference type="CDD" id="cd04816">
    <property type="entry name" value="PA_SaNapH_like"/>
    <property type="match status" value="1"/>
</dbReference>
<feature type="domain" description="Peptidase M28" evidence="2">
    <location>
        <begin position="242"/>
        <end position="457"/>
    </location>
</feature>
<dbReference type="InterPro" id="IPR007484">
    <property type="entry name" value="Peptidase_M28"/>
</dbReference>
<dbReference type="Gene3D" id="3.50.30.30">
    <property type="match status" value="1"/>
</dbReference>
<dbReference type="EMBL" id="VNIQ01000001">
    <property type="protein sequence ID" value="TYQ07864.1"/>
    <property type="molecule type" value="Genomic_DNA"/>
</dbReference>
<reference evidence="3" key="1">
    <citation type="submission" date="2019-07" db="EMBL/GenBank/DDBJ databases">
        <title>Genomic Encyclopedia of Type Strains, Phase IV (KMG-IV): sequencing the most valuable type-strain genomes for metagenomic binning, comparative biology and taxonomic classification.</title>
        <authorList>
            <person name="Goeker M."/>
        </authorList>
    </citation>
    <scope>NUCLEOTIDE SEQUENCE</scope>
    <source>
        <strain evidence="3">DSM 44596</strain>
    </source>
</reference>
<evidence type="ECO:0000259" key="2">
    <source>
        <dbReference type="Pfam" id="PF04389"/>
    </source>
</evidence>
<name>A0A652YW26_NOCGL</name>
<sequence>MRLHHALAIGIAGVLVLGGCSAGARPADTALIEPQAFSGTVTVDAVMGHLDQFGKIAAANGNTRSTETPGYDASVDYVANLLEDNGFDVETPEFAFSSFDPGTELLTSSGGVDFPVRALTYSTSTGPDGITARVVSVPADETPGCEASDYDGLDAAGAIVLVTRGVCQFGAKQTIAADQGAAALLVVNNEDAMLGGGTLGDPDIARIPTGGISLSSGQQLASEGGDVTLVLDTVTTTTRSRNVIAQTKTGSSSDVVMVGAHLDSVPEGPGINDNGSGSAAILETALQLGSSPDITNAVRFAFWGAEELGLVGSTEYVAGLSPEEQAAIALYLNFDMLGSPNPGYLVYDGDNSDGLGEGPGPEGSAGIERTFVDYLGGRGIPAEGTDFDGRSDYGPFIEIGIPAGGVFSGAEELKTVEQALKWGGEPGVSFDPNYHTALDNLDNIDRDALAANSAAVAFAVATYAQDIGGLNGVPVGEARSLARTR</sequence>
<dbReference type="SUPFAM" id="SSF52025">
    <property type="entry name" value="PA domain"/>
    <property type="match status" value="1"/>
</dbReference>
<dbReference type="InterPro" id="IPR045175">
    <property type="entry name" value="M28_fam"/>
</dbReference>
<dbReference type="InterPro" id="IPR046450">
    <property type="entry name" value="PA_dom_sf"/>
</dbReference>
<gene>
    <name evidence="3" type="ORF">FNL38_101230</name>
</gene>
<organism evidence="3">
    <name type="scientific">Nocardia globerula</name>
    <dbReference type="NCBI Taxonomy" id="1818"/>
    <lineage>
        <taxon>Bacteria</taxon>
        <taxon>Bacillati</taxon>
        <taxon>Actinomycetota</taxon>
        <taxon>Actinomycetes</taxon>
        <taxon>Mycobacteriales</taxon>
        <taxon>Nocardiaceae</taxon>
        <taxon>Nocardia</taxon>
    </lineage>
</organism>
<proteinExistence type="predicted"/>
<evidence type="ECO:0000259" key="1">
    <source>
        <dbReference type="Pfam" id="PF02225"/>
    </source>
</evidence>
<dbReference type="PROSITE" id="PS51257">
    <property type="entry name" value="PROKAR_LIPOPROTEIN"/>
    <property type="match status" value="1"/>
</dbReference>
<keyword evidence="3" id="KW-0121">Carboxypeptidase</keyword>
<dbReference type="SUPFAM" id="SSF53187">
    <property type="entry name" value="Zn-dependent exopeptidases"/>
    <property type="match status" value="1"/>
</dbReference>
<evidence type="ECO:0000313" key="3">
    <source>
        <dbReference type="EMBL" id="TYQ07864.1"/>
    </source>
</evidence>
<dbReference type="GO" id="GO:0004180">
    <property type="term" value="F:carboxypeptidase activity"/>
    <property type="evidence" value="ECO:0007669"/>
    <property type="project" value="UniProtKB-KW"/>
</dbReference>
<feature type="domain" description="PA" evidence="1">
    <location>
        <begin position="131"/>
        <end position="220"/>
    </location>
</feature>
<accession>A0A652YW26</accession>
<dbReference type="Pfam" id="PF04389">
    <property type="entry name" value="Peptidase_M28"/>
    <property type="match status" value="1"/>
</dbReference>
<dbReference type="InterPro" id="IPR003137">
    <property type="entry name" value="PA_domain"/>
</dbReference>
<dbReference type="GO" id="GO:0006508">
    <property type="term" value="P:proteolysis"/>
    <property type="evidence" value="ECO:0007669"/>
    <property type="project" value="InterPro"/>
</dbReference>
<keyword evidence="3" id="KW-0378">Hydrolase</keyword>
<comment type="caution">
    <text evidence="3">The sequence shown here is derived from an EMBL/GenBank/DDBJ whole genome shotgun (WGS) entry which is preliminary data.</text>
</comment>
<dbReference type="PANTHER" id="PTHR12147:SF26">
    <property type="entry name" value="PEPTIDASE M28 DOMAIN-CONTAINING PROTEIN"/>
    <property type="match status" value="1"/>
</dbReference>
<dbReference type="GO" id="GO:0008235">
    <property type="term" value="F:metalloexopeptidase activity"/>
    <property type="evidence" value="ECO:0007669"/>
    <property type="project" value="InterPro"/>
</dbReference>
<dbReference type="PANTHER" id="PTHR12147">
    <property type="entry name" value="METALLOPEPTIDASE M28 FAMILY MEMBER"/>
    <property type="match status" value="1"/>
</dbReference>
<dbReference type="Gene3D" id="3.40.630.10">
    <property type="entry name" value="Zn peptidases"/>
    <property type="match status" value="1"/>
</dbReference>